<dbReference type="SUPFAM" id="SSF56399">
    <property type="entry name" value="ADP-ribosylation"/>
    <property type="match status" value="1"/>
</dbReference>
<evidence type="ECO:0000259" key="3">
    <source>
        <dbReference type="PROSITE" id="PS50157"/>
    </source>
</evidence>
<evidence type="ECO:0000256" key="1">
    <source>
        <dbReference type="PROSITE-ProRule" id="PRU00042"/>
    </source>
</evidence>
<dbReference type="Proteomes" id="UP001151287">
    <property type="component" value="Unassembled WGS sequence"/>
</dbReference>
<organism evidence="4 5">
    <name type="scientific">Rhynchospora breviuscula</name>
    <dbReference type="NCBI Taxonomy" id="2022672"/>
    <lineage>
        <taxon>Eukaryota</taxon>
        <taxon>Viridiplantae</taxon>
        <taxon>Streptophyta</taxon>
        <taxon>Embryophyta</taxon>
        <taxon>Tracheophyta</taxon>
        <taxon>Spermatophyta</taxon>
        <taxon>Magnoliopsida</taxon>
        <taxon>Liliopsida</taxon>
        <taxon>Poales</taxon>
        <taxon>Cyperaceae</taxon>
        <taxon>Cyperoideae</taxon>
        <taxon>Rhynchosporeae</taxon>
        <taxon>Rhynchospora</taxon>
    </lineage>
</organism>
<feature type="region of interest" description="Disordered" evidence="2">
    <location>
        <begin position="1"/>
        <end position="35"/>
    </location>
</feature>
<evidence type="ECO:0000313" key="5">
    <source>
        <dbReference type="Proteomes" id="UP001151287"/>
    </source>
</evidence>
<dbReference type="PANTHER" id="PTHR31681:SF3">
    <property type="entry name" value="OS04G0690100 PROTEIN"/>
    <property type="match status" value="1"/>
</dbReference>
<comment type="caution">
    <text evidence="4">The sequence shown here is derived from an EMBL/GenBank/DDBJ whole genome shotgun (WGS) entry which is preliminary data.</text>
</comment>
<evidence type="ECO:0000256" key="2">
    <source>
        <dbReference type="SAM" id="MobiDB-lite"/>
    </source>
</evidence>
<feature type="compositionally biased region" description="Basic and acidic residues" evidence="2">
    <location>
        <begin position="1"/>
        <end position="21"/>
    </location>
</feature>
<keyword evidence="5" id="KW-1185">Reference proteome</keyword>
<dbReference type="Gene3D" id="3.90.228.10">
    <property type="match status" value="1"/>
</dbReference>
<keyword evidence="1" id="KW-0479">Metal-binding</keyword>
<sequence>MGETRKPREKPCMKKREKETIKPQQRQANQEPESPSYRLALKSIFNCKSHLDSSENHRKRCKKNTGCSASASLCKQKETNLCKPEEDPCEKRRASISACTSKERLITKKPLNEMVNGEPVASSLFSSSASCTSSNSYSSTSYSIGGSFRGIQFRRFSGCYECHSVVDPVLGGSMRVMCTCHECGEIFVRSESLEHHQAIRHAVSELGPEDTSRNIIEIIFQSSWLKKNSPICTIERILKVQNSQKTITKFEDYRDSIKLKSSKFAKKYPRCIADGNELLRFHCTTLACPLGLNGSTNLCSSNPVCHVCDVIKNGFKSDPNGRILTMATSGRAHDAVKSSDERRAMLVCRVIAGRVRRTQIQEASEEYDSLAGASAPYSNLDELFVFNPRAILPCFVVIYKA</sequence>
<dbReference type="InterPro" id="IPR013087">
    <property type="entry name" value="Znf_C2H2_type"/>
</dbReference>
<name>A0A9Q0HS18_9POAL</name>
<dbReference type="AlphaFoldDB" id="A0A9Q0HS18"/>
<keyword evidence="1" id="KW-0862">Zinc</keyword>
<dbReference type="PROSITE" id="PS50157">
    <property type="entry name" value="ZINC_FINGER_C2H2_2"/>
    <property type="match status" value="1"/>
</dbReference>
<reference evidence="4" key="1">
    <citation type="journal article" date="2022" name="Cell">
        <title>Repeat-based holocentromeres influence genome architecture and karyotype evolution.</title>
        <authorList>
            <person name="Hofstatter P.G."/>
            <person name="Thangavel G."/>
            <person name="Lux T."/>
            <person name="Neumann P."/>
            <person name="Vondrak T."/>
            <person name="Novak P."/>
            <person name="Zhang M."/>
            <person name="Costa L."/>
            <person name="Castellani M."/>
            <person name="Scott A."/>
            <person name="Toegelov H."/>
            <person name="Fuchs J."/>
            <person name="Mata-Sucre Y."/>
            <person name="Dias Y."/>
            <person name="Vanzela A.L.L."/>
            <person name="Huettel B."/>
            <person name="Almeida C.C.S."/>
            <person name="Simkova H."/>
            <person name="Souza G."/>
            <person name="Pedrosa-Harand A."/>
            <person name="Macas J."/>
            <person name="Mayer K.F.X."/>
            <person name="Houben A."/>
            <person name="Marques A."/>
        </authorList>
    </citation>
    <scope>NUCLEOTIDE SEQUENCE</scope>
    <source>
        <strain evidence="4">RhyBre1mFocal</strain>
    </source>
</reference>
<keyword evidence="1" id="KW-0863">Zinc-finger</keyword>
<feature type="domain" description="C2H2-type" evidence="3">
    <location>
        <begin position="178"/>
        <end position="206"/>
    </location>
</feature>
<gene>
    <name evidence="4" type="ORF">LUZ63_012518</name>
</gene>
<proteinExistence type="predicted"/>
<protein>
    <recommendedName>
        <fullName evidence="3">C2H2-type domain-containing protein</fullName>
    </recommendedName>
</protein>
<dbReference type="EMBL" id="JAMQYH010000003">
    <property type="protein sequence ID" value="KAJ1695820.1"/>
    <property type="molecule type" value="Genomic_DNA"/>
</dbReference>
<evidence type="ECO:0000313" key="4">
    <source>
        <dbReference type="EMBL" id="KAJ1695820.1"/>
    </source>
</evidence>
<feature type="compositionally biased region" description="Polar residues" evidence="2">
    <location>
        <begin position="22"/>
        <end position="33"/>
    </location>
</feature>
<dbReference type="GO" id="GO:0008270">
    <property type="term" value="F:zinc ion binding"/>
    <property type="evidence" value="ECO:0007669"/>
    <property type="project" value="UniProtKB-KW"/>
</dbReference>
<accession>A0A9Q0HS18</accession>
<dbReference type="PROSITE" id="PS00028">
    <property type="entry name" value="ZINC_FINGER_C2H2_1"/>
    <property type="match status" value="1"/>
</dbReference>
<dbReference type="PANTHER" id="PTHR31681">
    <property type="entry name" value="C2H2-LIKE ZINC FINGER PROTEIN"/>
    <property type="match status" value="1"/>
</dbReference>
<dbReference type="OrthoDB" id="9514740at2759"/>